<keyword evidence="2" id="KW-1133">Transmembrane helix</keyword>
<gene>
    <name evidence="4" type="ORF">PPYR1160_LOCUS14617</name>
</gene>
<proteinExistence type="predicted"/>
<feature type="transmembrane region" description="Helical" evidence="2">
    <location>
        <begin position="467"/>
        <end position="486"/>
    </location>
</feature>
<feature type="compositionally biased region" description="Polar residues" evidence="1">
    <location>
        <begin position="553"/>
        <end position="563"/>
    </location>
</feature>
<accession>A0A7R9YFX1</accession>
<dbReference type="EMBL" id="HBEA01019245">
    <property type="protein sequence ID" value="CAD8265114.1"/>
    <property type="molecule type" value="Transcribed_RNA"/>
</dbReference>
<feature type="chain" id="PRO_5031052872" description="Transmembrane protein" evidence="3">
    <location>
        <begin position="22"/>
        <end position="563"/>
    </location>
</feature>
<keyword evidence="2" id="KW-0812">Transmembrane</keyword>
<keyword evidence="2" id="KW-0472">Membrane</keyword>
<organism evidence="4">
    <name type="scientific">Pinguiococcus pyrenoidosus</name>
    <dbReference type="NCBI Taxonomy" id="172671"/>
    <lineage>
        <taxon>Eukaryota</taxon>
        <taxon>Sar</taxon>
        <taxon>Stramenopiles</taxon>
        <taxon>Ochrophyta</taxon>
        <taxon>Pinguiophyceae</taxon>
        <taxon>Pinguiochrysidales</taxon>
        <taxon>Pinguiochrysidaceae</taxon>
        <taxon>Pinguiococcus</taxon>
    </lineage>
</organism>
<evidence type="ECO:0008006" key="5">
    <source>
        <dbReference type="Google" id="ProtNLM"/>
    </source>
</evidence>
<feature type="signal peptide" evidence="3">
    <location>
        <begin position="1"/>
        <end position="21"/>
    </location>
</feature>
<evidence type="ECO:0000256" key="1">
    <source>
        <dbReference type="SAM" id="MobiDB-lite"/>
    </source>
</evidence>
<evidence type="ECO:0000313" key="4">
    <source>
        <dbReference type="EMBL" id="CAD8265114.1"/>
    </source>
</evidence>
<keyword evidence="3" id="KW-0732">Signal</keyword>
<evidence type="ECO:0000256" key="3">
    <source>
        <dbReference type="SAM" id="SignalP"/>
    </source>
</evidence>
<sequence>MSRSQLCQWFLSFMALSAVVALTCLSLLDPENAVAANSLTNGAVAPAPPAAAAVLQSREQLPRFAASEKIEIFHLTRNDERPVFPDLKDGSGSALAYRSSRVGLGFRKAASRYDTDPDDAEGKHDATVFFGPGTREPEGDWASRALFPGGDPGAERLNSSGTVFAMPAVTSTLWDESTYMGVCNGITFDFLADWMLDYSQSFCHREQDLNVAAPEQQGRRESSEATPSHAQMISDAVVPSCTSHDFVYRAYRYLAYLGLAMRPLLPPKRVTISFNLAVAAKLPSVDWGALRGLQDGPIPPLNPSYFGANSIKRPPREEEESSGGLSTIAPISWVYAAEVNETGIDLEALKSQRVDVIPRAYVDEWYRNLSSCLGPHVQGIKVLKVNNVVAVLNQECIPQLPAVSIEQEEQLDETQAEKVREGFVYLDGRFYLRIALGSPALASNEGRMAMPYAQALPYDESSRVADWVAAVILVLFFLASLTAVLMRLGVFGYKYIDAETLRLGTLASRPDRTFFRDLIIHSPGFARRQQERMELEMQSKAFSNGKEQDAEGATTSELESLVM</sequence>
<dbReference type="AlphaFoldDB" id="A0A7R9YFX1"/>
<name>A0A7R9YFX1_9STRA</name>
<evidence type="ECO:0000256" key="2">
    <source>
        <dbReference type="SAM" id="Phobius"/>
    </source>
</evidence>
<feature type="region of interest" description="Disordered" evidence="1">
    <location>
        <begin position="538"/>
        <end position="563"/>
    </location>
</feature>
<protein>
    <recommendedName>
        <fullName evidence="5">Transmembrane protein</fullName>
    </recommendedName>
</protein>
<reference evidence="4" key="1">
    <citation type="submission" date="2021-01" db="EMBL/GenBank/DDBJ databases">
        <authorList>
            <person name="Corre E."/>
            <person name="Pelletier E."/>
            <person name="Niang G."/>
            <person name="Scheremetjew M."/>
            <person name="Finn R."/>
            <person name="Kale V."/>
            <person name="Holt S."/>
            <person name="Cochrane G."/>
            <person name="Meng A."/>
            <person name="Brown T."/>
            <person name="Cohen L."/>
        </authorList>
    </citation>
    <scope>NUCLEOTIDE SEQUENCE</scope>
    <source>
        <strain evidence="4">CCMP2078</strain>
    </source>
</reference>